<keyword evidence="2" id="KW-1185">Reference proteome</keyword>
<dbReference type="EMBL" id="CZVW01000008">
    <property type="protein sequence ID" value="CUT00880.1"/>
    <property type="molecule type" value="Genomic_DNA"/>
</dbReference>
<protein>
    <submittedName>
        <fullName evidence="1">Uncharacterized protein</fullName>
    </submittedName>
</protein>
<gene>
    <name evidence="1" type="ORF">JGI23_00937</name>
</gene>
<dbReference type="AlphaFoldDB" id="A0A0P1MXS9"/>
<evidence type="ECO:0000313" key="2">
    <source>
        <dbReference type="Proteomes" id="UP000199197"/>
    </source>
</evidence>
<accession>A0A0P1MXS9</accession>
<reference evidence="2" key="1">
    <citation type="submission" date="2015-11" db="EMBL/GenBank/DDBJ databases">
        <authorList>
            <person name="Varghese N."/>
        </authorList>
    </citation>
    <scope>NUCLEOTIDE SEQUENCE [LARGE SCALE GENOMIC DNA]</scope>
    <source>
        <strain evidence="2">JGI-23</strain>
    </source>
</reference>
<evidence type="ECO:0000313" key="1">
    <source>
        <dbReference type="EMBL" id="CUT00880.1"/>
    </source>
</evidence>
<name>A0A0P1MXS9_9BACT</name>
<sequence>MKQKFLWSLLFDIELMDEDEINEYLNERGIDFEKTKQRIRNLVQRKRAEFYIKRGEEFKEIYENIVNSNGIYEEDNVSDLLAFSFYKKDNSGGEVENLDDEDIKKKIKAIEKAKGKIENGNKD</sequence>
<dbReference type="Proteomes" id="UP000199197">
    <property type="component" value="Unassembled WGS sequence"/>
</dbReference>
<organism evidence="1 2">
    <name type="scientific">Candidatus Chryseopegocella kryptomonas</name>
    <dbReference type="NCBI Taxonomy" id="1633643"/>
    <lineage>
        <taxon>Bacteria</taxon>
        <taxon>Pseudomonadati</taxon>
        <taxon>Candidatus Kryptoniota</taxon>
        <taxon>Candidatus Chryseopegocella</taxon>
    </lineage>
</organism>
<dbReference type="RefSeq" id="WP_092349245.1">
    <property type="nucleotide sequence ID" value="NZ_CZVW01000008.1"/>
</dbReference>
<proteinExistence type="predicted"/>